<keyword evidence="6" id="KW-1185">Reference proteome</keyword>
<organism evidence="5 6">
    <name type="scientific">Teredinibacter turnerae (strain ATCC 39867 / T7901)</name>
    <dbReference type="NCBI Taxonomy" id="377629"/>
    <lineage>
        <taxon>Bacteria</taxon>
        <taxon>Pseudomonadati</taxon>
        <taxon>Pseudomonadota</taxon>
        <taxon>Gammaproteobacteria</taxon>
        <taxon>Cellvibrionales</taxon>
        <taxon>Cellvibrionaceae</taxon>
        <taxon>Teredinibacter</taxon>
    </lineage>
</organism>
<dbReference type="AlphaFoldDB" id="C5BNW2"/>
<evidence type="ECO:0000313" key="5">
    <source>
        <dbReference type="EMBL" id="ACR11784.1"/>
    </source>
</evidence>
<dbReference type="Pfam" id="PF00534">
    <property type="entry name" value="Glycos_transf_1"/>
    <property type="match status" value="1"/>
</dbReference>
<dbReference type="Proteomes" id="UP000009080">
    <property type="component" value="Chromosome"/>
</dbReference>
<dbReference type="PANTHER" id="PTHR12526:SF640">
    <property type="entry name" value="COLANIC ACID BIOSYNTHESIS GLYCOSYLTRANSFERASE WCAL-RELATED"/>
    <property type="match status" value="1"/>
</dbReference>
<evidence type="ECO:0000313" key="6">
    <source>
        <dbReference type="Proteomes" id="UP000009080"/>
    </source>
</evidence>
<protein>
    <submittedName>
        <fullName evidence="5">Glycosyltransferase family 4 domain protein</fullName>
    </submittedName>
</protein>
<evidence type="ECO:0000256" key="1">
    <source>
        <dbReference type="ARBA" id="ARBA00009481"/>
    </source>
</evidence>
<dbReference type="HOGENOM" id="CLU_009583_1_0_6"/>
<reference evidence="5 6" key="1">
    <citation type="journal article" date="2009" name="PLoS ONE">
        <title>The complete genome of Teredinibacter turnerae T7901: an intracellular endosymbiont of marine wood-boring bivalves (shipworms).</title>
        <authorList>
            <person name="Yang J.C."/>
            <person name="Madupu R."/>
            <person name="Durkin A.S."/>
            <person name="Ekborg N.A."/>
            <person name="Pedamallu C.S."/>
            <person name="Hostetler J.B."/>
            <person name="Radune D."/>
            <person name="Toms B.S."/>
            <person name="Henrissat B."/>
            <person name="Coutinho P.M."/>
            <person name="Schwarz S."/>
            <person name="Field L."/>
            <person name="Trindade-Silva A.E."/>
            <person name="Soares C.A.G."/>
            <person name="Elshahawi S."/>
            <person name="Hanora A."/>
            <person name="Schmidt E.W."/>
            <person name="Haygood M.G."/>
            <person name="Posfai J."/>
            <person name="Benner J."/>
            <person name="Madinger C."/>
            <person name="Nove J."/>
            <person name="Anton B."/>
            <person name="Chaudhary K."/>
            <person name="Foster J."/>
            <person name="Holman A."/>
            <person name="Kumar S."/>
            <person name="Lessard P.A."/>
            <person name="Luyten Y.A."/>
            <person name="Slatko B."/>
            <person name="Wood N."/>
            <person name="Wu B."/>
            <person name="Teplitski M."/>
            <person name="Mougous J.D."/>
            <person name="Ward N."/>
            <person name="Eisen J.A."/>
            <person name="Badger J.H."/>
            <person name="Distel D.L."/>
        </authorList>
    </citation>
    <scope>NUCLEOTIDE SEQUENCE [LARGE SCALE GENOMIC DNA]</scope>
    <source>
        <strain evidence="6">ATCC 39867 / T7901</strain>
    </source>
</reference>
<dbReference type="GO" id="GO:1901135">
    <property type="term" value="P:carbohydrate derivative metabolic process"/>
    <property type="evidence" value="ECO:0007669"/>
    <property type="project" value="UniProtKB-ARBA"/>
</dbReference>
<name>C5BNW2_TERTT</name>
<dbReference type="GO" id="GO:0016757">
    <property type="term" value="F:glycosyltransferase activity"/>
    <property type="evidence" value="ECO:0007669"/>
    <property type="project" value="UniProtKB-KW"/>
</dbReference>
<dbReference type="OrthoDB" id="9801609at2"/>
<sequence>MINKNADCELILGNSNPRFSGVTSTMLQNLEFQQRVMSVRVLGKHHLQDKSLAISFWQLAKLARNPRLDGRYRIFHARRNDEMLQALVLRWLFRAKFKIVFTSTAQRHHSRYTRWLLSKMDAVISTCGAAASYLESAPDKIIAHGIRQDTFHPIADKRQILSDLGLRGTTAIGIFGRVRKQKGVHVFVDACLNVFPDFPDAVAVIGGAINNSNEALVAELKEKIQAASLQDRIRFLGEQPFDMVPRLFGAMDVVAALSQNEGFGLTVLEAMATGAAVIASEAGAWPEIITQGETGFVVPVNNVEAVAERMRWLLANPDMRRTMAEKGRDLVLQKYTVEREARELCDFFKTLQ</sequence>
<dbReference type="CDD" id="cd03801">
    <property type="entry name" value="GT4_PimA-like"/>
    <property type="match status" value="1"/>
</dbReference>
<dbReference type="PANTHER" id="PTHR12526">
    <property type="entry name" value="GLYCOSYLTRANSFERASE"/>
    <property type="match status" value="1"/>
</dbReference>
<dbReference type="InterPro" id="IPR001296">
    <property type="entry name" value="Glyco_trans_1"/>
</dbReference>
<accession>C5BNW2</accession>
<evidence type="ECO:0000256" key="3">
    <source>
        <dbReference type="ARBA" id="ARBA00022679"/>
    </source>
</evidence>
<dbReference type="STRING" id="377629.TERTU_0696"/>
<dbReference type="Gene3D" id="3.40.50.2000">
    <property type="entry name" value="Glycogen Phosphorylase B"/>
    <property type="match status" value="2"/>
</dbReference>
<dbReference type="KEGG" id="ttu:TERTU_0696"/>
<dbReference type="RefSeq" id="WP_015817895.1">
    <property type="nucleotide sequence ID" value="NC_012997.1"/>
</dbReference>
<keyword evidence="3" id="KW-0808">Transferase</keyword>
<evidence type="ECO:0000256" key="2">
    <source>
        <dbReference type="ARBA" id="ARBA00022676"/>
    </source>
</evidence>
<keyword evidence="2" id="KW-0328">Glycosyltransferase</keyword>
<gene>
    <name evidence="5" type="ordered locus">TERTU_0696</name>
</gene>
<proteinExistence type="inferred from homology"/>
<dbReference type="EMBL" id="CP001614">
    <property type="protein sequence ID" value="ACR11784.1"/>
    <property type="molecule type" value="Genomic_DNA"/>
</dbReference>
<feature type="domain" description="Glycosyl transferase family 1" evidence="4">
    <location>
        <begin position="172"/>
        <end position="328"/>
    </location>
</feature>
<dbReference type="eggNOG" id="COG0438">
    <property type="taxonomic scope" value="Bacteria"/>
</dbReference>
<dbReference type="SUPFAM" id="SSF53756">
    <property type="entry name" value="UDP-Glycosyltransferase/glycogen phosphorylase"/>
    <property type="match status" value="1"/>
</dbReference>
<evidence type="ECO:0000259" key="4">
    <source>
        <dbReference type="Pfam" id="PF00534"/>
    </source>
</evidence>
<dbReference type="CAZy" id="GT4">
    <property type="family name" value="Glycosyltransferase Family 4"/>
</dbReference>
<comment type="similarity">
    <text evidence="1">Belongs to the glycosyltransferase group 1 family. Glycosyltransferase 4 subfamily.</text>
</comment>